<evidence type="ECO:0000259" key="2">
    <source>
        <dbReference type="Pfam" id="PF03795"/>
    </source>
</evidence>
<dbReference type="eggNOG" id="COG3795">
    <property type="taxonomic scope" value="Bacteria"/>
</dbReference>
<evidence type="ECO:0000256" key="1">
    <source>
        <dbReference type="ARBA" id="ARBA00007689"/>
    </source>
</evidence>
<keyword evidence="4" id="KW-1185">Reference proteome</keyword>
<gene>
    <name evidence="3" type="ORF">GARC_1006</name>
</gene>
<reference evidence="3 4" key="1">
    <citation type="journal article" date="2017" name="Antonie Van Leeuwenhoek">
        <title>Rhizobium rhizosphaerae sp. nov., a novel species isolated from rice rhizosphere.</title>
        <authorList>
            <person name="Zhao J.J."/>
            <person name="Zhang J."/>
            <person name="Zhang R.J."/>
            <person name="Zhang C.W."/>
            <person name="Yin H.Q."/>
            <person name="Zhang X.X."/>
        </authorList>
    </citation>
    <scope>NUCLEOTIDE SEQUENCE [LARGE SCALE GENOMIC DNA]</scope>
    <source>
        <strain evidence="3 4">BSs20135</strain>
    </source>
</reference>
<protein>
    <submittedName>
        <fullName evidence="3">DGPFAETKE family protein</fullName>
    </submittedName>
</protein>
<dbReference type="SUPFAM" id="SSF54909">
    <property type="entry name" value="Dimeric alpha+beta barrel"/>
    <property type="match status" value="1"/>
</dbReference>
<name>K6YII7_9ALTE</name>
<dbReference type="EMBL" id="BAEO01000012">
    <property type="protein sequence ID" value="GAC17987.1"/>
    <property type="molecule type" value="Genomic_DNA"/>
</dbReference>
<sequence length="86" mass="9376">MYAKYQAWQSKFAKNILDMGGALSGAAAVVTNDSVKDGPFIELKEVVGGYMLLSGENLDEVVKVIQQSPMVENPRTSLEIREISTP</sequence>
<dbReference type="Proteomes" id="UP000006327">
    <property type="component" value="Unassembled WGS sequence"/>
</dbReference>
<dbReference type="InterPro" id="IPR011008">
    <property type="entry name" value="Dimeric_a/b-barrel"/>
</dbReference>
<accession>K6YII7</accession>
<organism evidence="3 4">
    <name type="scientific">Paraglaciecola arctica BSs20135</name>
    <dbReference type="NCBI Taxonomy" id="493475"/>
    <lineage>
        <taxon>Bacteria</taxon>
        <taxon>Pseudomonadati</taxon>
        <taxon>Pseudomonadota</taxon>
        <taxon>Gammaproteobacteria</taxon>
        <taxon>Alteromonadales</taxon>
        <taxon>Alteromonadaceae</taxon>
        <taxon>Paraglaciecola</taxon>
    </lineage>
</organism>
<feature type="domain" description="YCII-related" evidence="2">
    <location>
        <begin position="30"/>
        <end position="83"/>
    </location>
</feature>
<dbReference type="InterPro" id="IPR005545">
    <property type="entry name" value="YCII"/>
</dbReference>
<evidence type="ECO:0000313" key="4">
    <source>
        <dbReference type="Proteomes" id="UP000006327"/>
    </source>
</evidence>
<proteinExistence type="inferred from homology"/>
<dbReference type="Pfam" id="PF03795">
    <property type="entry name" value="YCII"/>
    <property type="match status" value="1"/>
</dbReference>
<dbReference type="Gene3D" id="3.30.70.1060">
    <property type="entry name" value="Dimeric alpha+beta barrel"/>
    <property type="match status" value="1"/>
</dbReference>
<dbReference type="AlphaFoldDB" id="K6YII7"/>
<dbReference type="STRING" id="493475.GARC_1006"/>
<comment type="caution">
    <text evidence="3">The sequence shown here is derived from an EMBL/GenBank/DDBJ whole genome shotgun (WGS) entry which is preliminary data.</text>
</comment>
<evidence type="ECO:0000313" key="3">
    <source>
        <dbReference type="EMBL" id="GAC17987.1"/>
    </source>
</evidence>
<comment type="similarity">
    <text evidence="1">Belongs to the YciI family.</text>
</comment>